<dbReference type="RefSeq" id="WP_179836971.1">
    <property type="nucleotide sequence ID" value="NZ_BMRD01000017.1"/>
</dbReference>
<evidence type="ECO:0000313" key="3">
    <source>
        <dbReference type="Proteomes" id="UP000591272"/>
    </source>
</evidence>
<proteinExistence type="predicted"/>
<sequence length="122" mass="13574">MRRTALATALMASAVITAVPAVAGASPLPAEKGAAARFSPCWKRWDAWWCDNRWPAPVLVNGQVVDNLRKTPKIFRCRAELDWHGLGPHPRRWVYTRGDDHGAWGWVKDSDINGDTDPLPTC</sequence>
<organism evidence="2 3">
    <name type="scientific">Actinomadura citrea</name>
    <dbReference type="NCBI Taxonomy" id="46158"/>
    <lineage>
        <taxon>Bacteria</taxon>
        <taxon>Bacillati</taxon>
        <taxon>Actinomycetota</taxon>
        <taxon>Actinomycetes</taxon>
        <taxon>Streptosporangiales</taxon>
        <taxon>Thermomonosporaceae</taxon>
        <taxon>Actinomadura</taxon>
    </lineage>
</organism>
<dbReference type="EMBL" id="JACCBT010000001">
    <property type="protein sequence ID" value="NYE16430.1"/>
    <property type="molecule type" value="Genomic_DNA"/>
</dbReference>
<name>A0A7Y9GJC2_9ACTN</name>
<evidence type="ECO:0008006" key="4">
    <source>
        <dbReference type="Google" id="ProtNLM"/>
    </source>
</evidence>
<evidence type="ECO:0000256" key="1">
    <source>
        <dbReference type="SAM" id="SignalP"/>
    </source>
</evidence>
<evidence type="ECO:0000313" key="2">
    <source>
        <dbReference type="EMBL" id="NYE16430.1"/>
    </source>
</evidence>
<dbReference type="Proteomes" id="UP000591272">
    <property type="component" value="Unassembled WGS sequence"/>
</dbReference>
<reference evidence="2 3" key="1">
    <citation type="submission" date="2020-07" db="EMBL/GenBank/DDBJ databases">
        <title>Sequencing the genomes of 1000 actinobacteria strains.</title>
        <authorList>
            <person name="Klenk H.-P."/>
        </authorList>
    </citation>
    <scope>NUCLEOTIDE SEQUENCE [LARGE SCALE GENOMIC DNA]</scope>
    <source>
        <strain evidence="2 3">DSM 43461</strain>
    </source>
</reference>
<feature type="chain" id="PRO_5039568711" description="Secreted protein" evidence="1">
    <location>
        <begin position="24"/>
        <end position="122"/>
    </location>
</feature>
<protein>
    <recommendedName>
        <fullName evidence="4">Secreted protein</fullName>
    </recommendedName>
</protein>
<accession>A0A7Y9GJC2</accession>
<feature type="signal peptide" evidence="1">
    <location>
        <begin position="1"/>
        <end position="23"/>
    </location>
</feature>
<gene>
    <name evidence="2" type="ORF">BJ999_006726</name>
</gene>
<keyword evidence="1" id="KW-0732">Signal</keyword>
<comment type="caution">
    <text evidence="2">The sequence shown here is derived from an EMBL/GenBank/DDBJ whole genome shotgun (WGS) entry which is preliminary data.</text>
</comment>
<keyword evidence="3" id="KW-1185">Reference proteome</keyword>
<dbReference type="AlphaFoldDB" id="A0A7Y9GJC2"/>